<organism evidence="1 2">
    <name type="scientific">Natrialba chahannaoensis JCM 10990</name>
    <dbReference type="NCBI Taxonomy" id="1227492"/>
    <lineage>
        <taxon>Archaea</taxon>
        <taxon>Methanobacteriati</taxon>
        <taxon>Methanobacteriota</taxon>
        <taxon>Stenosarchaea group</taxon>
        <taxon>Halobacteria</taxon>
        <taxon>Halobacteriales</taxon>
        <taxon>Natrialbaceae</taxon>
        <taxon>Natrialba</taxon>
    </lineage>
</organism>
<evidence type="ECO:0000313" key="1">
    <source>
        <dbReference type="EMBL" id="ELY96128.1"/>
    </source>
</evidence>
<dbReference type="Proteomes" id="UP000011693">
    <property type="component" value="Unassembled WGS sequence"/>
</dbReference>
<name>M0AFL1_9EURY</name>
<proteinExistence type="predicted"/>
<comment type="caution">
    <text evidence="1">The sequence shown here is derived from an EMBL/GenBank/DDBJ whole genome shotgun (WGS) entry which is preliminary data.</text>
</comment>
<dbReference type="RefSeq" id="WP_006168721.1">
    <property type="nucleotide sequence ID" value="NZ_AOIN01000086.1"/>
</dbReference>
<reference evidence="1 2" key="1">
    <citation type="journal article" date="2014" name="PLoS Genet.">
        <title>Phylogenetically driven sequencing of extremely halophilic archaea reveals strategies for static and dynamic osmo-response.</title>
        <authorList>
            <person name="Becker E.A."/>
            <person name="Seitzer P.M."/>
            <person name="Tritt A."/>
            <person name="Larsen D."/>
            <person name="Krusor M."/>
            <person name="Yao A.I."/>
            <person name="Wu D."/>
            <person name="Madern D."/>
            <person name="Eisen J.A."/>
            <person name="Darling A.E."/>
            <person name="Facciotti M.T."/>
        </authorList>
    </citation>
    <scope>NUCLEOTIDE SEQUENCE [LARGE SCALE GENOMIC DNA]</scope>
    <source>
        <strain evidence="1 2">JCM 10990</strain>
    </source>
</reference>
<protein>
    <submittedName>
        <fullName evidence="1">Uncharacterized protein</fullName>
    </submittedName>
</protein>
<dbReference type="OrthoDB" id="315046at2157"/>
<dbReference type="AlphaFoldDB" id="M0AFL1"/>
<gene>
    <name evidence="1" type="ORF">C482_16168</name>
</gene>
<keyword evidence="2" id="KW-1185">Reference proteome</keyword>
<dbReference type="EMBL" id="AOIN01000086">
    <property type="protein sequence ID" value="ELY96128.1"/>
    <property type="molecule type" value="Genomic_DNA"/>
</dbReference>
<sequence>MTGGLEPTEAYDGSITVRLLDDTARAEEHGCGSYEEAIAVVKANQHDVTVAKIEDRDENVVFTSADMDIEDWERIWRQEKRRQSVHVEAYDCTYDSVSCFADDLCVQCEIDRVQDQY</sequence>
<evidence type="ECO:0000313" key="2">
    <source>
        <dbReference type="Proteomes" id="UP000011693"/>
    </source>
</evidence>
<dbReference type="PATRIC" id="fig|1227492.4.peg.3216"/>
<accession>M0AFL1</accession>